<keyword evidence="2" id="KW-1185">Reference proteome</keyword>
<feature type="non-terminal residue" evidence="1">
    <location>
        <position position="1"/>
    </location>
</feature>
<accession>A0ABQ7K6R8</accession>
<dbReference type="Proteomes" id="UP001194696">
    <property type="component" value="Unassembled WGS sequence"/>
</dbReference>
<evidence type="ECO:0000313" key="2">
    <source>
        <dbReference type="Proteomes" id="UP001194696"/>
    </source>
</evidence>
<reference evidence="1 2" key="1">
    <citation type="journal article" date="2020" name="Fungal Divers.">
        <title>Resolving the Mortierellaceae phylogeny through synthesis of multi-gene phylogenetics and phylogenomics.</title>
        <authorList>
            <person name="Vandepol N."/>
            <person name="Liber J."/>
            <person name="Desiro A."/>
            <person name="Na H."/>
            <person name="Kennedy M."/>
            <person name="Barry K."/>
            <person name="Grigoriev I.V."/>
            <person name="Miller A.N."/>
            <person name="O'Donnell K."/>
            <person name="Stajich J.E."/>
            <person name="Bonito G."/>
        </authorList>
    </citation>
    <scope>NUCLEOTIDE SEQUENCE [LARGE SCALE GENOMIC DNA]</scope>
    <source>
        <strain evidence="1 2">AD045</strain>
    </source>
</reference>
<feature type="non-terminal residue" evidence="1">
    <location>
        <position position="74"/>
    </location>
</feature>
<protein>
    <submittedName>
        <fullName evidence="1">Uncharacterized protein</fullName>
    </submittedName>
</protein>
<gene>
    <name evidence="1" type="ORF">BGZ96_004322</name>
</gene>
<proteinExistence type="predicted"/>
<dbReference type="EMBL" id="JAAAIM010000202">
    <property type="protein sequence ID" value="KAG0292329.1"/>
    <property type="molecule type" value="Genomic_DNA"/>
</dbReference>
<comment type="caution">
    <text evidence="1">The sequence shown here is derived from an EMBL/GenBank/DDBJ whole genome shotgun (WGS) entry which is preliminary data.</text>
</comment>
<evidence type="ECO:0000313" key="1">
    <source>
        <dbReference type="EMBL" id="KAG0292329.1"/>
    </source>
</evidence>
<sequence>LHAYLEDTFYALDEFDLAKEHTDEPVERARRFMVRQRQSYGGLGKKWSYSIKNSVGGKASTIRRWDIGLERLPL</sequence>
<organism evidence="1 2">
    <name type="scientific">Linnemannia gamsii</name>
    <dbReference type="NCBI Taxonomy" id="64522"/>
    <lineage>
        <taxon>Eukaryota</taxon>
        <taxon>Fungi</taxon>
        <taxon>Fungi incertae sedis</taxon>
        <taxon>Mucoromycota</taxon>
        <taxon>Mortierellomycotina</taxon>
        <taxon>Mortierellomycetes</taxon>
        <taxon>Mortierellales</taxon>
        <taxon>Mortierellaceae</taxon>
        <taxon>Linnemannia</taxon>
    </lineage>
</organism>
<name>A0ABQ7K6R8_9FUNG</name>